<evidence type="ECO:0000259" key="6">
    <source>
        <dbReference type="PROSITE" id="PS51089"/>
    </source>
</evidence>
<dbReference type="GO" id="GO:0051015">
    <property type="term" value="F:actin filament binding"/>
    <property type="evidence" value="ECO:0007669"/>
    <property type="project" value="InterPro"/>
</dbReference>
<dbReference type="PROSITE" id="PS51089">
    <property type="entry name" value="HP"/>
    <property type="match status" value="1"/>
</dbReference>
<dbReference type="EMBL" id="CAJHUC010001131">
    <property type="protein sequence ID" value="CAD7699891.1"/>
    <property type="molecule type" value="Genomic_DNA"/>
</dbReference>
<dbReference type="PANTHER" id="PTHR11977:SF51">
    <property type="entry name" value="PROTEIN FLIGHTLESS-1 HOMOLOG"/>
    <property type="match status" value="1"/>
</dbReference>
<dbReference type="GO" id="GO:0015629">
    <property type="term" value="C:actin cytoskeleton"/>
    <property type="evidence" value="ECO:0007669"/>
    <property type="project" value="TreeGrafter"/>
</dbReference>
<keyword evidence="8" id="KW-1185">Reference proteome</keyword>
<dbReference type="InterPro" id="IPR007123">
    <property type="entry name" value="Gelsolin-like_dom"/>
</dbReference>
<feature type="transmembrane region" description="Helical" evidence="5">
    <location>
        <begin position="101"/>
        <end position="119"/>
    </location>
</feature>
<dbReference type="Gene3D" id="3.40.20.10">
    <property type="entry name" value="Severin"/>
    <property type="match status" value="6"/>
</dbReference>
<dbReference type="AlphaFoldDB" id="A0A8S1IXM8"/>
<evidence type="ECO:0000313" key="8">
    <source>
        <dbReference type="Proteomes" id="UP000708148"/>
    </source>
</evidence>
<dbReference type="InterPro" id="IPR036180">
    <property type="entry name" value="Gelsolin-like_dom_sf"/>
</dbReference>
<evidence type="ECO:0000256" key="1">
    <source>
        <dbReference type="ARBA" id="ARBA00008418"/>
    </source>
</evidence>
<evidence type="ECO:0000256" key="2">
    <source>
        <dbReference type="ARBA" id="ARBA00022467"/>
    </source>
</evidence>
<dbReference type="SUPFAM" id="SSF55753">
    <property type="entry name" value="Actin depolymerizing proteins"/>
    <property type="match status" value="4"/>
</dbReference>
<dbReference type="OrthoDB" id="6375767at2759"/>
<dbReference type="GO" id="GO:0005546">
    <property type="term" value="F:phosphatidylinositol-4,5-bisphosphate binding"/>
    <property type="evidence" value="ECO:0007669"/>
    <property type="project" value="TreeGrafter"/>
</dbReference>
<gene>
    <name evidence="7" type="ORF">OSTQU699_LOCUS5250</name>
</gene>
<keyword evidence="5" id="KW-0812">Transmembrane</keyword>
<comment type="similarity">
    <text evidence="1">Belongs to the villin/gelsolin family.</text>
</comment>
<name>A0A8S1IXM8_9CHLO</name>
<evidence type="ECO:0000256" key="5">
    <source>
        <dbReference type="SAM" id="Phobius"/>
    </source>
</evidence>
<keyword evidence="2" id="KW-0117">Actin capping</keyword>
<dbReference type="SMART" id="SM00153">
    <property type="entry name" value="VHP"/>
    <property type="match status" value="1"/>
</dbReference>
<dbReference type="Gene3D" id="1.10.950.10">
    <property type="entry name" value="Villin headpiece domain"/>
    <property type="match status" value="1"/>
</dbReference>
<dbReference type="Pfam" id="PF00626">
    <property type="entry name" value="Gelsolin"/>
    <property type="match status" value="5"/>
</dbReference>
<keyword evidence="5" id="KW-0472">Membrane</keyword>
<dbReference type="GO" id="GO:0008154">
    <property type="term" value="P:actin polymerization or depolymerization"/>
    <property type="evidence" value="ECO:0007669"/>
    <property type="project" value="TreeGrafter"/>
</dbReference>
<dbReference type="SUPFAM" id="SSF82754">
    <property type="entry name" value="C-terminal, gelsolin-like domain of Sec23/24"/>
    <property type="match status" value="2"/>
</dbReference>
<dbReference type="InterPro" id="IPR036886">
    <property type="entry name" value="Villin_headpiece_dom_sf"/>
</dbReference>
<dbReference type="InterPro" id="IPR003128">
    <property type="entry name" value="Villin_headpiece"/>
</dbReference>
<evidence type="ECO:0000256" key="4">
    <source>
        <dbReference type="ARBA" id="ARBA00023203"/>
    </source>
</evidence>
<dbReference type="GO" id="GO:0005737">
    <property type="term" value="C:cytoplasm"/>
    <property type="evidence" value="ECO:0007669"/>
    <property type="project" value="TreeGrafter"/>
</dbReference>
<protein>
    <recommendedName>
        <fullName evidence="6">HP domain-containing protein</fullName>
    </recommendedName>
</protein>
<proteinExistence type="inferred from homology"/>
<dbReference type="GO" id="GO:0051016">
    <property type="term" value="P:barbed-end actin filament capping"/>
    <property type="evidence" value="ECO:0007669"/>
    <property type="project" value="TreeGrafter"/>
</dbReference>
<keyword evidence="5" id="KW-1133">Transmembrane helix</keyword>
<feature type="domain" description="HP" evidence="6">
    <location>
        <begin position="888"/>
        <end position="951"/>
    </location>
</feature>
<sequence length="951" mass="105460">MVSLGGFRMAEDEGASQPLLVDCETGEAVLGIGAAGAGRERRIGGSSRQGTSSPDGMGVRWSWEVVCKLFGLVVLCWLLVFSLSELVSRMGQSPQSHSTNLGVPTLVSLFVLLLALWYLRRGPAVPDAVGPTERSLFTGAGRSLGIEVWRIQDFVPVLVPQADVGKFAKGDAYIVLHTYLRFNEKAYKLHFWIGSQSSQDEAGSAAILSSQLQKELGSTFTLYRELEGEESSAFLELFPRGLRYSTSTNHRSGFVPVQPEPEAPKAKMFQINGGTTVHVAEVPLCLNSLNNSDCFLLDDGQRLYQWSGQHATRAAKSKAFDMTLSIKDDRRQKIQVIVLDPGDMESEDAKEFFGKLGCEDMAAVRIPDTIMDEQISARFSPPVLYEAGDGMFVEVARDRLRHDMLRHDAVFIVQSGESVFLWVGRNVTKLKRSQAATVTASKFLDWRSMDKQQIVKVVRDQFEPPIFKEIFHKWPKEVVVPVLSDLCSSRSGSLSTELSTPVRGEMDMAAIVSGGIDDREGIDELSGTATVWWCRQFRLKPWPVERYGEFYSGHSYVVQYTFKSGSRHTVYFWLGRDSSVTDQGVAATNAAKMAEGISEVTGEASASKENKESWTTVRVPQHKEPGHFCRIFKSSVIVHSGKFSEDEKEITGPELYRVRSTTRHNLHAVQVRVSAQCLDSRNSFVVVDGEGATLWHGKASSGRERDTAQNVAMRLASTTRREITEGEEDEAFWSLIGGQRSHATGSLLPPKGCNVRLFQIDEVRTSGSGSHVEEIFNFVQEDLCDDDVMMLDACTKVFLWVGRNAKAGRKPAASEVAAKYIKVKSKIQGSDAGTPVEFVDAGHEPPDFTCHFWTWDRAEEPLQHVGGMEAAEEKASTSAVHGGDQGQPHLKKVVSYVSLQTMGPSDGVDPNAKEDHLSDEQFVDLFKQTREEFRALPPWRRKMLKKQVGLF</sequence>
<evidence type="ECO:0000313" key="7">
    <source>
        <dbReference type="EMBL" id="CAD7699891.1"/>
    </source>
</evidence>
<organism evidence="7 8">
    <name type="scientific">Ostreobium quekettii</name>
    <dbReference type="NCBI Taxonomy" id="121088"/>
    <lineage>
        <taxon>Eukaryota</taxon>
        <taxon>Viridiplantae</taxon>
        <taxon>Chlorophyta</taxon>
        <taxon>core chlorophytes</taxon>
        <taxon>Ulvophyceae</taxon>
        <taxon>TCBD clade</taxon>
        <taxon>Bryopsidales</taxon>
        <taxon>Ostreobineae</taxon>
        <taxon>Ostreobiaceae</taxon>
        <taxon>Ostreobium</taxon>
    </lineage>
</organism>
<dbReference type="GO" id="GO:0051014">
    <property type="term" value="P:actin filament severing"/>
    <property type="evidence" value="ECO:0007669"/>
    <property type="project" value="TreeGrafter"/>
</dbReference>
<evidence type="ECO:0000256" key="3">
    <source>
        <dbReference type="ARBA" id="ARBA00022737"/>
    </source>
</evidence>
<keyword evidence="4" id="KW-0009">Actin-binding</keyword>
<reference evidence="7" key="1">
    <citation type="submission" date="2020-12" db="EMBL/GenBank/DDBJ databases">
        <authorList>
            <person name="Iha C."/>
        </authorList>
    </citation>
    <scope>NUCLEOTIDE SEQUENCE</scope>
</reference>
<dbReference type="PANTHER" id="PTHR11977">
    <property type="entry name" value="VILLIN"/>
    <property type="match status" value="1"/>
</dbReference>
<accession>A0A8S1IXM8</accession>
<dbReference type="Pfam" id="PF02209">
    <property type="entry name" value="VHP"/>
    <property type="match status" value="1"/>
</dbReference>
<dbReference type="InterPro" id="IPR029006">
    <property type="entry name" value="ADF-H/Gelsolin-like_dom_sf"/>
</dbReference>
<comment type="caution">
    <text evidence="7">The sequence shown here is derived from an EMBL/GenBank/DDBJ whole genome shotgun (WGS) entry which is preliminary data.</text>
</comment>
<dbReference type="PRINTS" id="PR00597">
    <property type="entry name" value="GELSOLIN"/>
</dbReference>
<keyword evidence="3" id="KW-0677">Repeat</keyword>
<feature type="transmembrane region" description="Helical" evidence="5">
    <location>
        <begin position="61"/>
        <end position="80"/>
    </location>
</feature>
<dbReference type="SUPFAM" id="SSF47050">
    <property type="entry name" value="VHP, Villin headpiece domain"/>
    <property type="match status" value="1"/>
</dbReference>
<dbReference type="InterPro" id="IPR007122">
    <property type="entry name" value="Villin/Gelsolin"/>
</dbReference>
<dbReference type="SMART" id="SM00262">
    <property type="entry name" value="GEL"/>
    <property type="match status" value="6"/>
</dbReference>
<dbReference type="Proteomes" id="UP000708148">
    <property type="component" value="Unassembled WGS sequence"/>
</dbReference>